<dbReference type="GO" id="GO:0016020">
    <property type="term" value="C:membrane"/>
    <property type="evidence" value="ECO:0007669"/>
    <property type="project" value="UniProtKB-SubCell"/>
</dbReference>
<feature type="region of interest" description="Disordered" evidence="5">
    <location>
        <begin position="1"/>
        <end position="36"/>
    </location>
</feature>
<dbReference type="InterPro" id="IPR050186">
    <property type="entry name" value="TPT_transporter"/>
</dbReference>
<reference evidence="8" key="1">
    <citation type="submission" date="2023-08" db="EMBL/GenBank/DDBJ databases">
        <authorList>
            <person name="Chen Y."/>
            <person name="Shah S."/>
            <person name="Dougan E. K."/>
            <person name="Thang M."/>
            <person name="Chan C."/>
        </authorList>
    </citation>
    <scope>NUCLEOTIDE SEQUENCE</scope>
</reference>
<feature type="transmembrane region" description="Helical" evidence="6">
    <location>
        <begin position="413"/>
        <end position="435"/>
    </location>
</feature>
<feature type="transmembrane region" description="Helical" evidence="6">
    <location>
        <begin position="802"/>
        <end position="826"/>
    </location>
</feature>
<feature type="transmembrane region" description="Helical" evidence="6">
    <location>
        <begin position="571"/>
        <end position="591"/>
    </location>
</feature>
<keyword evidence="9" id="KW-1185">Reference proteome</keyword>
<keyword evidence="3 6" id="KW-1133">Transmembrane helix</keyword>
<evidence type="ECO:0000256" key="5">
    <source>
        <dbReference type="SAM" id="MobiDB-lite"/>
    </source>
</evidence>
<feature type="compositionally biased region" description="Low complexity" evidence="5">
    <location>
        <begin position="14"/>
        <end position="26"/>
    </location>
</feature>
<dbReference type="InterPro" id="IPR004853">
    <property type="entry name" value="Sugar_P_trans_dom"/>
</dbReference>
<protein>
    <recommendedName>
        <fullName evidence="7">Sugar phosphate transporter domain-containing protein</fullName>
    </recommendedName>
</protein>
<proteinExistence type="predicted"/>
<evidence type="ECO:0000256" key="4">
    <source>
        <dbReference type="ARBA" id="ARBA00023136"/>
    </source>
</evidence>
<accession>A0AA36J0B0</accession>
<feature type="transmembrane region" description="Helical" evidence="6">
    <location>
        <begin position="772"/>
        <end position="790"/>
    </location>
</feature>
<feature type="transmembrane region" description="Helical" evidence="6">
    <location>
        <begin position="612"/>
        <end position="634"/>
    </location>
</feature>
<evidence type="ECO:0000313" key="9">
    <source>
        <dbReference type="Proteomes" id="UP001178507"/>
    </source>
</evidence>
<dbReference type="Proteomes" id="UP001178507">
    <property type="component" value="Unassembled WGS sequence"/>
</dbReference>
<gene>
    <name evidence="8" type="ORF">EVOR1521_LOCUS20946</name>
</gene>
<evidence type="ECO:0000256" key="6">
    <source>
        <dbReference type="SAM" id="Phobius"/>
    </source>
</evidence>
<keyword evidence="4 6" id="KW-0472">Membrane</keyword>
<evidence type="ECO:0000256" key="2">
    <source>
        <dbReference type="ARBA" id="ARBA00022692"/>
    </source>
</evidence>
<evidence type="ECO:0000313" key="8">
    <source>
        <dbReference type="EMBL" id="CAJ1396794.1"/>
    </source>
</evidence>
<dbReference type="EMBL" id="CAUJNA010003243">
    <property type="protein sequence ID" value="CAJ1396794.1"/>
    <property type="molecule type" value="Genomic_DNA"/>
</dbReference>
<organism evidence="8 9">
    <name type="scientific">Effrenium voratum</name>
    <dbReference type="NCBI Taxonomy" id="2562239"/>
    <lineage>
        <taxon>Eukaryota</taxon>
        <taxon>Sar</taxon>
        <taxon>Alveolata</taxon>
        <taxon>Dinophyceae</taxon>
        <taxon>Suessiales</taxon>
        <taxon>Symbiodiniaceae</taxon>
        <taxon>Effrenium</taxon>
    </lineage>
</organism>
<feature type="transmembrane region" description="Helical" evidence="6">
    <location>
        <begin position="381"/>
        <end position="401"/>
    </location>
</feature>
<comment type="subcellular location">
    <subcellularLocation>
        <location evidence="1">Membrane</location>
        <topology evidence="1">Multi-pass membrane protein</topology>
    </subcellularLocation>
</comment>
<dbReference type="PANTHER" id="PTHR11132">
    <property type="entry name" value="SOLUTE CARRIER FAMILY 35"/>
    <property type="match status" value="1"/>
</dbReference>
<sequence>MLQPCQTLTPSPPSQALHASHASHASRASHRSQRGAGLRRPAVVTLVWGAVLIQRIRRIRRIRVRKQALPWPEESSPILTEMQERAISAALGRDFNFRGLTKEESLEQRQRLRDTADATLTGGMLHSLRREVQIKAAWRFNHRLKDDNWNTWANKEQQKATSRDCLALPVLSRGLCLPPSLIVKHMLMATELQGRSPFQLFRVLEGAMLKGRRLTKDSEAWRAEVEELIDHKLKRPLKPWVLRELVWALENDGEALQVTNRACAQAFEDAVAEHCRGHGLELRTEQQLRSEGSEATPDVLFAEPVRVKGKNLTWLECKCFHASSQNRMILRKLKKQAKRYTQAALMSAAALPLAHERANFKANIEAPEDKPLLSKTPPASLATKAFWSVALIFVSAALINYNKFLMNPSRFPYPVVLVFLHMLSGSLLGCALFLAKPSLFPALSDPDKKVIIDTEFMTFRVLPVGLTFATSLILSNTAYKYASVAFLQMIKQSNVIIVFIFSLMIGLEKYRTNLVVVLLCIMLATGLTVQGELHFSMLGLSVQLCCNFVESAKVVMQGVLLAGAGRKLDPLSFVAVVSPVCCLCLGGLLFVHSYVTPISFLTLPEWSAFHQCGYLLAGNIVVAFLLNVVVANFLKHGSPLSFLLTNLIKDALIVSASSLIFGDPITLQQSIAFILQLFFITLWSLMKSFPDVIEQQGLVKGVTSATAETVDLENLYRPEGALSSFGFRMPELCELETPFQTKNLSYIVEFTNPTSMFDQQFACAEQGILQNYIWMSLLCLLLGPTFFSALRTLHRRQAHNDVSALFFTSAAFFGVRVWLFTVHLLVYSHNGMGLGMLLFVAQFLDFLSTTMAMATLTLFAIKA</sequence>
<keyword evidence="2 6" id="KW-0812">Transmembrane</keyword>
<dbReference type="InterPro" id="IPR029404">
    <property type="entry name" value="CDIN1"/>
</dbReference>
<name>A0AA36J0B0_9DINO</name>
<feature type="transmembrane region" description="Helical" evidence="6">
    <location>
        <begin position="485"/>
        <end position="507"/>
    </location>
</feature>
<feature type="transmembrane region" description="Helical" evidence="6">
    <location>
        <begin position="514"/>
        <end position="531"/>
    </location>
</feature>
<comment type="caution">
    <text evidence="8">The sequence shown here is derived from an EMBL/GenBank/DDBJ whole genome shotgun (WGS) entry which is preliminary data.</text>
</comment>
<dbReference type="Pfam" id="PF14811">
    <property type="entry name" value="TPD"/>
    <property type="match status" value="1"/>
</dbReference>
<evidence type="ECO:0000256" key="3">
    <source>
        <dbReference type="ARBA" id="ARBA00022989"/>
    </source>
</evidence>
<evidence type="ECO:0000259" key="7">
    <source>
        <dbReference type="Pfam" id="PF03151"/>
    </source>
</evidence>
<dbReference type="Pfam" id="PF03151">
    <property type="entry name" value="TPT"/>
    <property type="match status" value="1"/>
</dbReference>
<feature type="domain" description="Sugar phosphate transporter" evidence="7">
    <location>
        <begin position="399"/>
        <end position="682"/>
    </location>
</feature>
<dbReference type="AlphaFoldDB" id="A0AA36J0B0"/>
<evidence type="ECO:0000256" key="1">
    <source>
        <dbReference type="ARBA" id="ARBA00004141"/>
    </source>
</evidence>
<feature type="transmembrane region" description="Helical" evidence="6">
    <location>
        <begin position="832"/>
        <end position="861"/>
    </location>
</feature>